<evidence type="ECO:0000313" key="2">
    <source>
        <dbReference type="Proteomes" id="UP000784294"/>
    </source>
</evidence>
<organism evidence="1 2">
    <name type="scientific">Protopolystoma xenopodis</name>
    <dbReference type="NCBI Taxonomy" id="117903"/>
    <lineage>
        <taxon>Eukaryota</taxon>
        <taxon>Metazoa</taxon>
        <taxon>Spiralia</taxon>
        <taxon>Lophotrochozoa</taxon>
        <taxon>Platyhelminthes</taxon>
        <taxon>Monogenea</taxon>
        <taxon>Polyopisthocotylea</taxon>
        <taxon>Polystomatidea</taxon>
        <taxon>Polystomatidae</taxon>
        <taxon>Protopolystoma</taxon>
    </lineage>
</organism>
<keyword evidence="2" id="KW-1185">Reference proteome</keyword>
<sequence length="158" mass="17142">MLTSRLWPFLPSSSSSDNDQPKLLFLQQQAAATAICNLLSSGRIRRAIFTWLSHVEKGEEAKEEEKANSAFSHNSACPLEVGENAAAIAKDAESGTSCNLSLTIILPQLFDHSLKAAAGLMHSPFRQLARLGVQIVRSLCPFVGKLIFVSSIVSLNIF</sequence>
<reference evidence="1" key="1">
    <citation type="submission" date="2018-11" db="EMBL/GenBank/DDBJ databases">
        <authorList>
            <consortium name="Pathogen Informatics"/>
        </authorList>
    </citation>
    <scope>NUCLEOTIDE SEQUENCE</scope>
</reference>
<accession>A0A3S5CJG4</accession>
<proteinExistence type="predicted"/>
<gene>
    <name evidence="1" type="ORF">PXEA_LOCUS19930</name>
</gene>
<name>A0A3S5CJG4_9PLAT</name>
<dbReference type="AlphaFoldDB" id="A0A3S5CJG4"/>
<comment type="caution">
    <text evidence="1">The sequence shown here is derived from an EMBL/GenBank/DDBJ whole genome shotgun (WGS) entry which is preliminary data.</text>
</comment>
<protein>
    <submittedName>
        <fullName evidence="1">Uncharacterized protein</fullName>
    </submittedName>
</protein>
<dbReference type="Proteomes" id="UP000784294">
    <property type="component" value="Unassembled WGS sequence"/>
</dbReference>
<evidence type="ECO:0000313" key="1">
    <source>
        <dbReference type="EMBL" id="VEL26490.1"/>
    </source>
</evidence>
<dbReference type="EMBL" id="CAAALY010080621">
    <property type="protein sequence ID" value="VEL26490.1"/>
    <property type="molecule type" value="Genomic_DNA"/>
</dbReference>